<dbReference type="InterPro" id="IPR039425">
    <property type="entry name" value="RNA_pol_sigma-70-like"/>
</dbReference>
<evidence type="ECO:0000259" key="6">
    <source>
        <dbReference type="Pfam" id="PF08281"/>
    </source>
</evidence>
<dbReference type="NCBIfam" id="TIGR02937">
    <property type="entry name" value="sigma70-ECF"/>
    <property type="match status" value="1"/>
</dbReference>
<dbReference type="InterPro" id="IPR013324">
    <property type="entry name" value="RNA_pol_sigma_r3/r4-like"/>
</dbReference>
<name>A0A6P1W8T8_9BACT</name>
<dbReference type="Gene3D" id="1.10.10.10">
    <property type="entry name" value="Winged helix-like DNA-binding domain superfamily/Winged helix DNA-binding domain"/>
    <property type="match status" value="1"/>
</dbReference>
<keyword evidence="4" id="KW-0804">Transcription</keyword>
<dbReference type="Proteomes" id="UP000464577">
    <property type="component" value="Chromosome"/>
</dbReference>
<dbReference type="InterPro" id="IPR014284">
    <property type="entry name" value="RNA_pol_sigma-70_dom"/>
</dbReference>
<protein>
    <submittedName>
        <fullName evidence="7">RNA polymerase sigma-70 factor</fullName>
    </submittedName>
</protein>
<dbReference type="AlphaFoldDB" id="A0A6P1W8T8"/>
<dbReference type="Pfam" id="PF04542">
    <property type="entry name" value="Sigma70_r2"/>
    <property type="match status" value="1"/>
</dbReference>
<dbReference type="KEGG" id="senf:GJR95_37255"/>
<evidence type="ECO:0000256" key="4">
    <source>
        <dbReference type="ARBA" id="ARBA00023163"/>
    </source>
</evidence>
<dbReference type="Gene3D" id="1.10.1740.10">
    <property type="match status" value="1"/>
</dbReference>
<dbReference type="InterPro" id="IPR013249">
    <property type="entry name" value="RNA_pol_sigma70_r4_t2"/>
</dbReference>
<dbReference type="InterPro" id="IPR007627">
    <property type="entry name" value="RNA_pol_sigma70_r2"/>
</dbReference>
<dbReference type="SUPFAM" id="SSF88659">
    <property type="entry name" value="Sigma3 and sigma4 domains of RNA polymerase sigma factors"/>
    <property type="match status" value="1"/>
</dbReference>
<accession>A0A6P1W8T8</accession>
<keyword evidence="2" id="KW-0805">Transcription regulation</keyword>
<dbReference type="Pfam" id="PF08281">
    <property type="entry name" value="Sigma70_r4_2"/>
    <property type="match status" value="1"/>
</dbReference>
<dbReference type="GO" id="GO:0006352">
    <property type="term" value="P:DNA-templated transcription initiation"/>
    <property type="evidence" value="ECO:0007669"/>
    <property type="project" value="InterPro"/>
</dbReference>
<dbReference type="InterPro" id="IPR013325">
    <property type="entry name" value="RNA_pol_sigma_r2"/>
</dbReference>
<feature type="domain" description="RNA polymerase sigma-70 region 2" evidence="5">
    <location>
        <begin position="55"/>
        <end position="118"/>
    </location>
</feature>
<dbReference type="InterPro" id="IPR036388">
    <property type="entry name" value="WH-like_DNA-bd_sf"/>
</dbReference>
<evidence type="ECO:0000313" key="7">
    <source>
        <dbReference type="EMBL" id="QHW00331.1"/>
    </source>
</evidence>
<dbReference type="GO" id="GO:0003677">
    <property type="term" value="F:DNA binding"/>
    <property type="evidence" value="ECO:0007669"/>
    <property type="project" value="InterPro"/>
</dbReference>
<dbReference type="NCBIfam" id="TIGR02985">
    <property type="entry name" value="Sig70_bacteroi1"/>
    <property type="match status" value="1"/>
</dbReference>
<evidence type="ECO:0000256" key="2">
    <source>
        <dbReference type="ARBA" id="ARBA00023015"/>
    </source>
</evidence>
<reference evidence="7 8" key="1">
    <citation type="submission" date="2019-11" db="EMBL/GenBank/DDBJ databases">
        <title>Spirosoma endbachense sp. nov., isolated from a natural salt meadow.</title>
        <authorList>
            <person name="Rojas J."/>
            <person name="Ambika Manirajan B."/>
            <person name="Ratering S."/>
            <person name="Suarez C."/>
            <person name="Geissler-Plaum R."/>
            <person name="Schnell S."/>
        </authorList>
    </citation>
    <scope>NUCLEOTIDE SEQUENCE [LARGE SCALE GENOMIC DNA]</scope>
    <source>
        <strain evidence="7 8">I-24</strain>
    </source>
</reference>
<dbReference type="SUPFAM" id="SSF88946">
    <property type="entry name" value="Sigma2 domain of RNA polymerase sigma factors"/>
    <property type="match status" value="1"/>
</dbReference>
<evidence type="ECO:0000256" key="1">
    <source>
        <dbReference type="ARBA" id="ARBA00010641"/>
    </source>
</evidence>
<dbReference type="RefSeq" id="WP_162390722.1">
    <property type="nucleotide sequence ID" value="NZ_CP045997.1"/>
</dbReference>
<proteinExistence type="inferred from homology"/>
<feature type="domain" description="RNA polymerase sigma factor 70 region 4 type 2" evidence="6">
    <location>
        <begin position="153"/>
        <end position="200"/>
    </location>
</feature>
<dbReference type="GO" id="GO:0016987">
    <property type="term" value="F:sigma factor activity"/>
    <property type="evidence" value="ECO:0007669"/>
    <property type="project" value="UniProtKB-KW"/>
</dbReference>
<dbReference type="InterPro" id="IPR014327">
    <property type="entry name" value="RNA_pol_sigma70_bacteroid"/>
</dbReference>
<gene>
    <name evidence="7" type="ORF">GJR95_37255</name>
</gene>
<keyword evidence="3" id="KW-0731">Sigma factor</keyword>
<dbReference type="PANTHER" id="PTHR43133:SF46">
    <property type="entry name" value="RNA POLYMERASE SIGMA-70 FACTOR ECF SUBFAMILY"/>
    <property type="match status" value="1"/>
</dbReference>
<comment type="similarity">
    <text evidence="1">Belongs to the sigma-70 factor family. ECF subfamily.</text>
</comment>
<keyword evidence="8" id="KW-1185">Reference proteome</keyword>
<evidence type="ECO:0000256" key="3">
    <source>
        <dbReference type="ARBA" id="ARBA00023082"/>
    </source>
</evidence>
<organism evidence="7 8">
    <name type="scientific">Spirosoma endbachense</name>
    <dbReference type="NCBI Taxonomy" id="2666025"/>
    <lineage>
        <taxon>Bacteria</taxon>
        <taxon>Pseudomonadati</taxon>
        <taxon>Bacteroidota</taxon>
        <taxon>Cytophagia</taxon>
        <taxon>Cytophagales</taxon>
        <taxon>Cytophagaceae</taxon>
        <taxon>Spirosoma</taxon>
    </lineage>
</organism>
<sequence length="222" mass="26110">MIQLNSQSDGDTSQRLIIERAVDEGKGEPPVPLLNDELFIKKALELDYQKGVELLYRRYFQPLCSHAIKFVGGQAIAEDLVSDVFYTVYKDRVFTNIATSYRFYLFRAVRNRAYNFLKWELSRQEPLGVWHDVATAESQQPDAMSQFDELYQVVQQAINSLPVDRRRIYLMNRFEGKRYQEIADELTLSVKTVEVQLYRANKFIRSLLKEKWLLVFVFMLTN</sequence>
<evidence type="ECO:0000313" key="8">
    <source>
        <dbReference type="Proteomes" id="UP000464577"/>
    </source>
</evidence>
<dbReference type="PANTHER" id="PTHR43133">
    <property type="entry name" value="RNA POLYMERASE ECF-TYPE SIGMA FACTO"/>
    <property type="match status" value="1"/>
</dbReference>
<evidence type="ECO:0000259" key="5">
    <source>
        <dbReference type="Pfam" id="PF04542"/>
    </source>
</evidence>
<dbReference type="EMBL" id="CP045997">
    <property type="protein sequence ID" value="QHW00331.1"/>
    <property type="molecule type" value="Genomic_DNA"/>
</dbReference>
<dbReference type="CDD" id="cd06171">
    <property type="entry name" value="Sigma70_r4"/>
    <property type="match status" value="1"/>
</dbReference>